<dbReference type="AlphaFoldDB" id="A0A915HE95"/>
<dbReference type="WBParaSite" id="nRc.2.0.1.t00377-RA">
    <property type="protein sequence ID" value="nRc.2.0.1.t00377-RA"/>
    <property type="gene ID" value="nRc.2.0.1.g00377"/>
</dbReference>
<sequence length="108" mass="11937">LDKFLETNASQPSSNEYILGTKLTSQDVYGPVSITTGSETIQKTSTLMPPKWEATQETNETEKPTVVIVEETPPPLQTTMVVQESDESDYIVEIEDEISSILDEQVAT</sequence>
<evidence type="ECO:0000313" key="2">
    <source>
        <dbReference type="WBParaSite" id="nRc.2.0.1.t00377-RA"/>
    </source>
</evidence>
<keyword evidence="1" id="KW-1185">Reference proteome</keyword>
<dbReference type="Proteomes" id="UP000887565">
    <property type="component" value="Unplaced"/>
</dbReference>
<proteinExistence type="predicted"/>
<reference evidence="2" key="1">
    <citation type="submission" date="2022-11" db="UniProtKB">
        <authorList>
            <consortium name="WormBaseParasite"/>
        </authorList>
    </citation>
    <scope>IDENTIFICATION</scope>
</reference>
<name>A0A915HE95_ROMCU</name>
<protein>
    <submittedName>
        <fullName evidence="2">Kappa-casein</fullName>
    </submittedName>
</protein>
<accession>A0A915HE95</accession>
<evidence type="ECO:0000313" key="1">
    <source>
        <dbReference type="Proteomes" id="UP000887565"/>
    </source>
</evidence>
<organism evidence="1 2">
    <name type="scientific">Romanomermis culicivorax</name>
    <name type="common">Nematode worm</name>
    <dbReference type="NCBI Taxonomy" id="13658"/>
    <lineage>
        <taxon>Eukaryota</taxon>
        <taxon>Metazoa</taxon>
        <taxon>Ecdysozoa</taxon>
        <taxon>Nematoda</taxon>
        <taxon>Enoplea</taxon>
        <taxon>Dorylaimia</taxon>
        <taxon>Mermithida</taxon>
        <taxon>Mermithoidea</taxon>
        <taxon>Mermithidae</taxon>
        <taxon>Romanomermis</taxon>
    </lineage>
</organism>